<comment type="subcellular location">
    <subcellularLocation>
        <location evidence="1">Cell surface</location>
    </subcellularLocation>
</comment>
<keyword evidence="3" id="KW-0472">Membrane</keyword>
<keyword evidence="5" id="KW-1185">Reference proteome</keyword>
<protein>
    <submittedName>
        <fullName evidence="4">Tfp pilus assembly protein</fullName>
    </submittedName>
</protein>
<evidence type="ECO:0000313" key="4">
    <source>
        <dbReference type="EMBL" id="AMX82731.1"/>
    </source>
</evidence>
<dbReference type="EMBL" id="CP014342">
    <property type="protein sequence ID" value="AMX82731.1"/>
    <property type="molecule type" value="Genomic_DNA"/>
</dbReference>
<proteinExistence type="predicted"/>
<keyword evidence="2" id="KW-0178">Competence</keyword>
<keyword evidence="3" id="KW-1133">Transmembrane helix</keyword>
<evidence type="ECO:0000313" key="5">
    <source>
        <dbReference type="Proteomes" id="UP000076226"/>
    </source>
</evidence>
<dbReference type="NCBIfam" id="TIGR02532">
    <property type="entry name" value="IV_pilin_GFxxxE"/>
    <property type="match status" value="1"/>
</dbReference>
<organism evidence="4 5">
    <name type="scientific">Geobacillus subterraneus</name>
    <dbReference type="NCBI Taxonomy" id="129338"/>
    <lineage>
        <taxon>Bacteria</taxon>
        <taxon>Bacillati</taxon>
        <taxon>Bacillota</taxon>
        <taxon>Bacilli</taxon>
        <taxon>Bacillales</taxon>
        <taxon>Anoxybacillaceae</taxon>
        <taxon>Geobacillus</taxon>
    </lineage>
</organism>
<sequence length="191" mass="20849">MKRSAKAQAGMTLVELLAAVSISLLIIGAIYTVFLTGIRAYQRIGIENELRSEADYAVAMMMNKLYELAPDGVDLSASNERKLTFIEDRQQWIDASSGFVAEHEKDGAALTISIENGALAINGEAISSSRLSLAADSTLSLRCLREEKKGGAHLCRSGVVTMKLAVQDRNHADSDSWLYVQPFTLKTEFGF</sequence>
<feature type="transmembrane region" description="Helical" evidence="3">
    <location>
        <begin position="12"/>
        <end position="34"/>
    </location>
</feature>
<dbReference type="InterPro" id="IPR012902">
    <property type="entry name" value="N_methyl_site"/>
</dbReference>
<evidence type="ECO:0000256" key="1">
    <source>
        <dbReference type="ARBA" id="ARBA00004241"/>
    </source>
</evidence>
<dbReference type="Proteomes" id="UP000076226">
    <property type="component" value="Chromosome"/>
</dbReference>
<evidence type="ECO:0000256" key="3">
    <source>
        <dbReference type="SAM" id="Phobius"/>
    </source>
</evidence>
<dbReference type="Pfam" id="PF07963">
    <property type="entry name" value="N_methyl"/>
    <property type="match status" value="1"/>
</dbReference>
<gene>
    <name evidence="4" type="ORF">GS3922_03020</name>
</gene>
<dbReference type="PROSITE" id="PS00409">
    <property type="entry name" value="PROKAR_NTER_METHYL"/>
    <property type="match status" value="1"/>
</dbReference>
<name>A0ABN4NIS8_9BACL</name>
<reference evidence="4 5" key="1">
    <citation type="submission" date="2016-02" db="EMBL/GenBank/DDBJ databases">
        <title>Complete genome sequence of Geobacillus subterraneus KCTC 3922T.</title>
        <authorList>
            <person name="Lee D.-W."/>
            <person name="Lee Y.-J."/>
            <person name="Lee S.-J."/>
            <person name="Park G.-S."/>
            <person name="Lee S.-J."/>
            <person name="Shin J.-H."/>
        </authorList>
    </citation>
    <scope>NUCLEOTIDE SEQUENCE [LARGE SCALE GENOMIC DNA]</scope>
    <source>
        <strain evidence="4 5">KCTC 3922</strain>
    </source>
</reference>
<evidence type="ECO:0000256" key="2">
    <source>
        <dbReference type="ARBA" id="ARBA00023287"/>
    </source>
</evidence>
<accession>A0ABN4NIS8</accession>
<dbReference type="RefSeq" id="WP_063165117.1">
    <property type="nucleotide sequence ID" value="NZ_CP014342.1"/>
</dbReference>
<keyword evidence="3" id="KW-0812">Transmembrane</keyword>